<dbReference type="Proteomes" id="UP001163203">
    <property type="component" value="Chromosome"/>
</dbReference>
<name>A0ABY7BBE5_9PSEU</name>
<sequence length="435" mass="47856">MTSVFDQAKAIGDAVLYEGYLLYPYRASAAKNRVRWQFGVLMPPAYASPDRGEHAQACTEMLLEPGKGAAVHIRLRFLQVQERAVYQRQDDGRYRPVPSLAVGATTFTSWDEAVEREVDAVLPVSELLAGPVEVPVSVEGTEKADEVPGGRLVRRTRPVTGLLRARAEPLGGPYGGVRLRVEVVNTGRWHTEEPCRQDALRRALLAAHLVVAVSSGRFLSLLDPPEWAAPAAKACRNERLWPVLLGEPGRDDAMLASPIILYDYPAVAAESQGELYDGTEIDEILTLRTMTLTDEEKREVRATDERVRTLVDRIDAMPPELLERLHGTVRYLRSVTGEEPAAAPESRTVLVGGTVVPVGARVRLRPGTRRADAQDMFLDGRTATVRAVLSDVDGTTHVAVTVDDDPAAEMQHAQGRYRYFAPEELEPLPEREGSA</sequence>
<dbReference type="RefSeq" id="WP_268759400.1">
    <property type="nucleotide sequence ID" value="NZ_CP113836.1"/>
</dbReference>
<dbReference type="EMBL" id="CP113836">
    <property type="protein sequence ID" value="WAL69312.1"/>
    <property type="molecule type" value="Genomic_DNA"/>
</dbReference>
<protein>
    <submittedName>
        <fullName evidence="1">Uncharacterized protein</fullName>
    </submittedName>
</protein>
<evidence type="ECO:0000313" key="2">
    <source>
        <dbReference type="Proteomes" id="UP001163203"/>
    </source>
</evidence>
<evidence type="ECO:0000313" key="1">
    <source>
        <dbReference type="EMBL" id="WAL69312.1"/>
    </source>
</evidence>
<proteinExistence type="predicted"/>
<reference evidence="1" key="1">
    <citation type="submission" date="2022-11" db="EMBL/GenBank/DDBJ databases">
        <authorList>
            <person name="Mo P."/>
        </authorList>
    </citation>
    <scope>NUCLEOTIDE SEQUENCE</scope>
    <source>
        <strain evidence="1">HUAS 11-8</strain>
    </source>
</reference>
<organism evidence="1 2">
    <name type="scientific">Amycolatopsis cynarae</name>
    <dbReference type="NCBI Taxonomy" id="2995223"/>
    <lineage>
        <taxon>Bacteria</taxon>
        <taxon>Bacillati</taxon>
        <taxon>Actinomycetota</taxon>
        <taxon>Actinomycetes</taxon>
        <taxon>Pseudonocardiales</taxon>
        <taxon>Pseudonocardiaceae</taxon>
        <taxon>Amycolatopsis</taxon>
    </lineage>
</organism>
<keyword evidence="2" id="KW-1185">Reference proteome</keyword>
<gene>
    <name evidence="1" type="ORF">ORV05_16565</name>
</gene>
<accession>A0ABY7BBE5</accession>